<accession>A0A1I7GCV4</accession>
<organism evidence="1 2">
    <name type="scientific">Paenacidovorax caeni</name>
    <dbReference type="NCBI Taxonomy" id="343013"/>
    <lineage>
        <taxon>Bacteria</taxon>
        <taxon>Pseudomonadati</taxon>
        <taxon>Pseudomonadota</taxon>
        <taxon>Betaproteobacteria</taxon>
        <taxon>Burkholderiales</taxon>
        <taxon>Comamonadaceae</taxon>
        <taxon>Paenacidovorax</taxon>
    </lineage>
</organism>
<gene>
    <name evidence="1" type="ORF">SAMN04489707_100527</name>
</gene>
<sequence length="71" mass="8083">MKVDSENIQPRRHSRLEHVDITTAEGDPVPHATGRNRQVNVEGANTDLDWWRIPDTPKSFLDKVVAAIRPK</sequence>
<proteinExistence type="predicted"/>
<dbReference type="OrthoDB" id="72539at2"/>
<keyword evidence="2" id="KW-1185">Reference proteome</keyword>
<protein>
    <submittedName>
        <fullName evidence="1">Uncharacterized protein</fullName>
    </submittedName>
</protein>
<dbReference type="EMBL" id="FPBX01000005">
    <property type="protein sequence ID" value="SFU46284.1"/>
    <property type="molecule type" value="Genomic_DNA"/>
</dbReference>
<reference evidence="1 2" key="1">
    <citation type="submission" date="2016-10" db="EMBL/GenBank/DDBJ databases">
        <authorList>
            <person name="de Groot N.N."/>
        </authorList>
    </citation>
    <scope>NUCLEOTIDE SEQUENCE [LARGE SCALE GENOMIC DNA]</scope>
    <source>
        <strain evidence="1 2">R-24608</strain>
    </source>
</reference>
<dbReference type="RefSeq" id="WP_139235335.1">
    <property type="nucleotide sequence ID" value="NZ_CYIG01000034.1"/>
</dbReference>
<name>A0A1I7GCV4_9BURK</name>
<evidence type="ECO:0000313" key="1">
    <source>
        <dbReference type="EMBL" id="SFU46284.1"/>
    </source>
</evidence>
<dbReference type="AlphaFoldDB" id="A0A1I7GCV4"/>
<dbReference type="Proteomes" id="UP000183656">
    <property type="component" value="Unassembled WGS sequence"/>
</dbReference>
<evidence type="ECO:0000313" key="2">
    <source>
        <dbReference type="Proteomes" id="UP000183656"/>
    </source>
</evidence>